<evidence type="ECO:0000313" key="2">
    <source>
        <dbReference type="EMBL" id="TNN79127.1"/>
    </source>
</evidence>
<dbReference type="Proteomes" id="UP000314294">
    <property type="component" value="Unassembled WGS sequence"/>
</dbReference>
<proteinExistence type="predicted"/>
<protein>
    <submittedName>
        <fullName evidence="2">Uncharacterized protein</fullName>
    </submittedName>
</protein>
<evidence type="ECO:0000313" key="3">
    <source>
        <dbReference type="Proteomes" id="UP000314294"/>
    </source>
</evidence>
<reference evidence="2 3" key="1">
    <citation type="submission" date="2019-03" db="EMBL/GenBank/DDBJ databases">
        <title>First draft genome of Liparis tanakae, snailfish: a comprehensive survey of snailfish specific genes.</title>
        <authorList>
            <person name="Kim W."/>
            <person name="Song I."/>
            <person name="Jeong J.-H."/>
            <person name="Kim D."/>
            <person name="Kim S."/>
            <person name="Ryu S."/>
            <person name="Song J.Y."/>
            <person name="Lee S.K."/>
        </authorList>
    </citation>
    <scope>NUCLEOTIDE SEQUENCE [LARGE SCALE GENOMIC DNA]</scope>
    <source>
        <tissue evidence="2">Muscle</tissue>
    </source>
</reference>
<gene>
    <name evidence="2" type="ORF">EYF80_010575</name>
</gene>
<comment type="caution">
    <text evidence="2">The sequence shown here is derived from an EMBL/GenBank/DDBJ whole genome shotgun (WGS) entry which is preliminary data.</text>
</comment>
<dbReference type="AlphaFoldDB" id="A0A4Z2IMX8"/>
<organism evidence="2 3">
    <name type="scientific">Liparis tanakae</name>
    <name type="common">Tanaka's snailfish</name>
    <dbReference type="NCBI Taxonomy" id="230148"/>
    <lineage>
        <taxon>Eukaryota</taxon>
        <taxon>Metazoa</taxon>
        <taxon>Chordata</taxon>
        <taxon>Craniata</taxon>
        <taxon>Vertebrata</taxon>
        <taxon>Euteleostomi</taxon>
        <taxon>Actinopterygii</taxon>
        <taxon>Neopterygii</taxon>
        <taxon>Teleostei</taxon>
        <taxon>Neoteleostei</taxon>
        <taxon>Acanthomorphata</taxon>
        <taxon>Eupercaria</taxon>
        <taxon>Perciformes</taxon>
        <taxon>Cottioidei</taxon>
        <taxon>Cottales</taxon>
        <taxon>Liparidae</taxon>
        <taxon>Liparis</taxon>
    </lineage>
</organism>
<name>A0A4Z2IMX8_9TELE</name>
<evidence type="ECO:0000256" key="1">
    <source>
        <dbReference type="SAM" id="MobiDB-lite"/>
    </source>
</evidence>
<feature type="compositionally biased region" description="Low complexity" evidence="1">
    <location>
        <begin position="38"/>
        <end position="49"/>
    </location>
</feature>
<keyword evidence="3" id="KW-1185">Reference proteome</keyword>
<sequence>MAELEGSRKRSRLLRLALGRREEETGHVYVPQRKSNSRSETCSSSSSRSCWFLNTEPDPEHEVRASQTVLECSSLDELLRCISTCIVSSASVNTG</sequence>
<accession>A0A4Z2IMX8</accession>
<dbReference type="EMBL" id="SRLO01000067">
    <property type="protein sequence ID" value="TNN79127.1"/>
    <property type="molecule type" value="Genomic_DNA"/>
</dbReference>
<feature type="region of interest" description="Disordered" evidence="1">
    <location>
        <begin position="30"/>
        <end position="49"/>
    </location>
</feature>